<dbReference type="GeneID" id="37033469"/>
<dbReference type="Gene3D" id="1.10.400.10">
    <property type="entry name" value="GI Alpha 1, domain 2-like"/>
    <property type="match status" value="1"/>
</dbReference>
<keyword evidence="3 6" id="KW-0547">Nucleotide-binding</keyword>
<dbReference type="PANTHER" id="PTHR10218:SF360">
    <property type="entry name" value="GUANINE NUCLEOTIDE-BINDING PROTEIN SUBUNIT ALPHA HOMOLOG"/>
    <property type="match status" value="1"/>
</dbReference>
<keyword evidence="7" id="KW-0460">Magnesium</keyword>
<evidence type="ECO:0000313" key="10">
    <source>
        <dbReference type="Proteomes" id="UP000245783"/>
    </source>
</evidence>
<keyword evidence="4 6" id="KW-0342">GTP-binding</keyword>
<dbReference type="SUPFAM" id="SSF52540">
    <property type="entry name" value="P-loop containing nucleoside triphosphate hydrolases"/>
    <property type="match status" value="1"/>
</dbReference>
<feature type="compositionally biased region" description="Basic and acidic residues" evidence="8">
    <location>
        <begin position="39"/>
        <end position="54"/>
    </location>
</feature>
<evidence type="ECO:0000256" key="5">
    <source>
        <dbReference type="ARBA" id="ARBA00023224"/>
    </source>
</evidence>
<sequence length="529" mass="58910">MPGKTVAKSAVATVSGAAGGEDPLSRALRPPADESIAARSERQRKEASAKKRSEEIDKALKEEAIRNKRDRAGEQKMLLLGQAGAGKTTVLKQMRLLYDQSAHQRERRSWRVVVYLNLILAVRAVLEVFEESHEARALNPPSVSRGPGGNASAQSSTESLNSSAINPLAHRNNHGDTSLARLRLAPLLSLEAELRARLGAVDEYADLSDPKVAGAALLAARSQARAEAARPQGKRRAGPTLLLRAGWQDRLLGRANASLNEPPADAADEENVPPPLPDLDSGDVQVGLQEHEIGRLLLASMEDVMSIWQDPRIRKLRRRQKIDERADGASYFLEQMPRIAAADFFPTDDDIMRARVRTVGITEDRFTVDRHTTYRICDVGGSRSQRVFWASFFEDARAIIFLAPVSAFDQKLIEEPRMNRIDDSLELFASIVSNPLLLKVSLILFLNKIDVLERKLAAGIQVSRYFPEYDGPDDFEQVWRFFRTKFREVLASHRSLARDRPCYIHTTCATSTKQIKAILVSVQDTILRE</sequence>
<dbReference type="Pfam" id="PF00503">
    <property type="entry name" value="G-alpha"/>
    <property type="match status" value="1"/>
</dbReference>
<feature type="binding site" evidence="6">
    <location>
        <position position="509"/>
    </location>
    <ligand>
        <name>GTP</name>
        <dbReference type="ChEBI" id="CHEBI:37565"/>
    </ligand>
</feature>
<dbReference type="GO" id="GO:0005737">
    <property type="term" value="C:cytoplasm"/>
    <property type="evidence" value="ECO:0007669"/>
    <property type="project" value="TreeGrafter"/>
</dbReference>
<dbReference type="PRINTS" id="PR00318">
    <property type="entry name" value="GPROTEINA"/>
</dbReference>
<dbReference type="GO" id="GO:0005525">
    <property type="term" value="F:GTP binding"/>
    <property type="evidence" value="ECO:0007669"/>
    <property type="project" value="UniProtKB-KW"/>
</dbReference>
<feature type="compositionally biased region" description="Polar residues" evidence="8">
    <location>
        <begin position="151"/>
        <end position="165"/>
    </location>
</feature>
<dbReference type="Proteomes" id="UP000245783">
    <property type="component" value="Unassembled WGS sequence"/>
</dbReference>
<feature type="region of interest" description="Disordered" evidence="8">
    <location>
        <begin position="135"/>
        <end position="173"/>
    </location>
</feature>
<keyword evidence="2 7" id="KW-0479">Metal-binding</keyword>
<dbReference type="CDD" id="cd00066">
    <property type="entry name" value="G-alpha"/>
    <property type="match status" value="1"/>
</dbReference>
<dbReference type="FunFam" id="3.40.50.300:FF:000692">
    <property type="entry name" value="Guanine nucleotide-binding protein subunit alpha"/>
    <property type="match status" value="1"/>
</dbReference>
<name>A0A316W8M2_9BASI</name>
<evidence type="ECO:0000256" key="6">
    <source>
        <dbReference type="PIRSR" id="PIRSR601019-1"/>
    </source>
</evidence>
<feature type="binding site" evidence="6">
    <location>
        <begin position="447"/>
        <end position="450"/>
    </location>
    <ligand>
        <name>GTP</name>
        <dbReference type="ChEBI" id="CHEBI:37565"/>
    </ligand>
</feature>
<dbReference type="GO" id="GO:0005834">
    <property type="term" value="C:heterotrimeric G-protein complex"/>
    <property type="evidence" value="ECO:0007669"/>
    <property type="project" value="TreeGrafter"/>
</dbReference>
<evidence type="ECO:0000256" key="3">
    <source>
        <dbReference type="ARBA" id="ARBA00022741"/>
    </source>
</evidence>
<dbReference type="InterPro" id="IPR001019">
    <property type="entry name" value="Gprotein_alpha_su"/>
</dbReference>
<dbReference type="RefSeq" id="XP_025373342.1">
    <property type="nucleotide sequence ID" value="XM_025511599.1"/>
</dbReference>
<evidence type="ECO:0000256" key="7">
    <source>
        <dbReference type="PIRSR" id="PIRSR601019-2"/>
    </source>
</evidence>
<feature type="compositionally biased region" description="Low complexity" evidence="8">
    <location>
        <begin position="1"/>
        <end position="16"/>
    </location>
</feature>
<evidence type="ECO:0000256" key="2">
    <source>
        <dbReference type="ARBA" id="ARBA00022723"/>
    </source>
</evidence>
<dbReference type="InParanoid" id="A0A316W8M2"/>
<dbReference type="PANTHER" id="PTHR10218">
    <property type="entry name" value="GTP-BINDING PROTEIN ALPHA SUBUNIT"/>
    <property type="match status" value="1"/>
</dbReference>
<proteinExistence type="inferred from homology"/>
<dbReference type="SMART" id="SM00275">
    <property type="entry name" value="G_alpha"/>
    <property type="match status" value="1"/>
</dbReference>
<gene>
    <name evidence="9" type="ORF">IE81DRAFT_284616</name>
</gene>
<keyword evidence="10" id="KW-1185">Reference proteome</keyword>
<comment type="similarity">
    <text evidence="1">Belongs to the G-alpha family.</text>
</comment>
<evidence type="ECO:0000313" key="9">
    <source>
        <dbReference type="EMBL" id="PWN46182.1"/>
    </source>
</evidence>
<reference evidence="9 10" key="1">
    <citation type="journal article" date="2018" name="Mol. Biol. Evol.">
        <title>Broad Genomic Sampling Reveals a Smut Pathogenic Ancestry of the Fungal Clade Ustilaginomycotina.</title>
        <authorList>
            <person name="Kijpornyongpan T."/>
            <person name="Mondo S.J."/>
            <person name="Barry K."/>
            <person name="Sandor L."/>
            <person name="Lee J."/>
            <person name="Lipzen A."/>
            <person name="Pangilinan J."/>
            <person name="LaButti K."/>
            <person name="Hainaut M."/>
            <person name="Henrissat B."/>
            <person name="Grigoriev I.V."/>
            <person name="Spatafora J.W."/>
            <person name="Aime M.C."/>
        </authorList>
    </citation>
    <scope>NUCLEOTIDE SEQUENCE [LARGE SCALE GENOMIC DNA]</scope>
    <source>
        <strain evidence="9 10">MCA 4658</strain>
    </source>
</reference>
<dbReference type="GO" id="GO:0001664">
    <property type="term" value="F:G protein-coupled receptor binding"/>
    <property type="evidence" value="ECO:0007669"/>
    <property type="project" value="TreeGrafter"/>
</dbReference>
<dbReference type="SUPFAM" id="SSF47895">
    <property type="entry name" value="Transducin (alpha subunit), insertion domain"/>
    <property type="match status" value="1"/>
</dbReference>
<protein>
    <submittedName>
        <fullName evidence="9">G-alpha-domain-containing protein</fullName>
    </submittedName>
</protein>
<dbReference type="Gene3D" id="3.40.50.300">
    <property type="entry name" value="P-loop containing nucleotide triphosphate hydrolases"/>
    <property type="match status" value="2"/>
</dbReference>
<dbReference type="STRING" id="1522189.A0A316W8M2"/>
<dbReference type="InterPro" id="IPR027417">
    <property type="entry name" value="P-loop_NTPase"/>
</dbReference>
<dbReference type="PROSITE" id="PS51882">
    <property type="entry name" value="G_ALPHA"/>
    <property type="match status" value="1"/>
</dbReference>
<keyword evidence="5" id="KW-0807">Transducer</keyword>
<feature type="binding site" evidence="7">
    <location>
        <position position="358"/>
    </location>
    <ligand>
        <name>Mg(2+)</name>
        <dbReference type="ChEBI" id="CHEBI:18420"/>
    </ligand>
</feature>
<feature type="region of interest" description="Disordered" evidence="8">
    <location>
        <begin position="1"/>
        <end position="54"/>
    </location>
</feature>
<dbReference type="GO" id="GO:0007188">
    <property type="term" value="P:adenylate cyclase-modulating G protein-coupled receptor signaling pathway"/>
    <property type="evidence" value="ECO:0007669"/>
    <property type="project" value="TreeGrafter"/>
</dbReference>
<organism evidence="9 10">
    <name type="scientific">Ceraceosorus guamensis</name>
    <dbReference type="NCBI Taxonomy" id="1522189"/>
    <lineage>
        <taxon>Eukaryota</taxon>
        <taxon>Fungi</taxon>
        <taxon>Dikarya</taxon>
        <taxon>Basidiomycota</taxon>
        <taxon>Ustilaginomycotina</taxon>
        <taxon>Exobasidiomycetes</taxon>
        <taxon>Ceraceosorales</taxon>
        <taxon>Ceraceosoraceae</taxon>
        <taxon>Ceraceosorus</taxon>
    </lineage>
</organism>
<dbReference type="InterPro" id="IPR011025">
    <property type="entry name" value="GproteinA_insert"/>
</dbReference>
<dbReference type="GO" id="GO:0031683">
    <property type="term" value="F:G-protein beta/gamma-subunit complex binding"/>
    <property type="evidence" value="ECO:0007669"/>
    <property type="project" value="InterPro"/>
</dbReference>
<dbReference type="EMBL" id="KZ819352">
    <property type="protein sequence ID" value="PWN46182.1"/>
    <property type="molecule type" value="Genomic_DNA"/>
</dbReference>
<evidence type="ECO:0000256" key="1">
    <source>
        <dbReference type="ARBA" id="ARBA00005804"/>
    </source>
</evidence>
<dbReference type="AlphaFoldDB" id="A0A316W8M2"/>
<accession>A0A316W8M2</accession>
<dbReference type="OrthoDB" id="5817230at2759"/>
<dbReference type="GO" id="GO:0003924">
    <property type="term" value="F:GTPase activity"/>
    <property type="evidence" value="ECO:0007669"/>
    <property type="project" value="InterPro"/>
</dbReference>
<evidence type="ECO:0000256" key="4">
    <source>
        <dbReference type="ARBA" id="ARBA00023134"/>
    </source>
</evidence>
<evidence type="ECO:0000256" key="8">
    <source>
        <dbReference type="SAM" id="MobiDB-lite"/>
    </source>
</evidence>
<dbReference type="GO" id="GO:0046872">
    <property type="term" value="F:metal ion binding"/>
    <property type="evidence" value="ECO:0007669"/>
    <property type="project" value="UniProtKB-KW"/>
</dbReference>